<dbReference type="RefSeq" id="WP_309153001.1">
    <property type="nucleotide sequence ID" value="NZ_CP133568.1"/>
</dbReference>
<gene>
    <name evidence="2" type="ORF">RDV84_07950</name>
</gene>
<protein>
    <submittedName>
        <fullName evidence="2">Uncharacterized protein</fullName>
    </submittedName>
</protein>
<reference evidence="2 3" key="1">
    <citation type="submission" date="2023-08" db="EMBL/GenBank/DDBJ databases">
        <title>The whole genome sequence of Lysobacter yananisis.</title>
        <authorList>
            <person name="Sun H."/>
        </authorList>
    </citation>
    <scope>NUCLEOTIDE SEQUENCE [LARGE SCALE GENOMIC DNA]</scope>
    <source>
        <strain evidence="2 3">SNNU513</strain>
    </source>
</reference>
<proteinExistence type="predicted"/>
<evidence type="ECO:0000256" key="1">
    <source>
        <dbReference type="SAM" id="MobiDB-lite"/>
    </source>
</evidence>
<evidence type="ECO:0000313" key="2">
    <source>
        <dbReference type="EMBL" id="WMT04758.1"/>
    </source>
</evidence>
<keyword evidence="3" id="KW-1185">Reference proteome</keyword>
<evidence type="ECO:0000313" key="3">
    <source>
        <dbReference type="Proteomes" id="UP001229313"/>
    </source>
</evidence>
<feature type="region of interest" description="Disordered" evidence="1">
    <location>
        <begin position="1"/>
        <end position="63"/>
    </location>
</feature>
<dbReference type="EMBL" id="CP133568">
    <property type="protein sequence ID" value="WMT04758.1"/>
    <property type="molecule type" value="Genomic_DNA"/>
</dbReference>
<organism evidence="2 3">
    <name type="scientific">Lysobacter yananisis</name>
    <dbReference type="NCBI Taxonomy" id="1003114"/>
    <lineage>
        <taxon>Bacteria</taxon>
        <taxon>Pseudomonadati</taxon>
        <taxon>Pseudomonadota</taxon>
        <taxon>Gammaproteobacteria</taxon>
        <taxon>Lysobacterales</taxon>
        <taxon>Lysobacteraceae</taxon>
        <taxon>Lysobacter</taxon>
    </lineage>
</organism>
<accession>A0ABY9PCG8</accession>
<dbReference type="Proteomes" id="UP001229313">
    <property type="component" value="Chromosome"/>
</dbReference>
<name>A0ABY9PCG8_9GAMM</name>
<feature type="compositionally biased region" description="Low complexity" evidence="1">
    <location>
        <begin position="1"/>
        <end position="21"/>
    </location>
</feature>
<sequence>MAAATSGFARAAAAKSATDRAVAARKLERQARRHRARQPSICGVRTRMPVARDSRPIADPPRSTLARSRIAHLLRPAASRRIAAGAKTKNAKRQAWRSFAAAQAAGRTLQGSRATGAHRPFSAC</sequence>